<proteinExistence type="predicted"/>
<name>A0A8S1S0T8_9CILI</name>
<keyword evidence="2" id="KW-1185">Reference proteome</keyword>
<dbReference type="AlphaFoldDB" id="A0A8S1S0T8"/>
<sequence>MDFLIEQITLEANLIKENNNQKKWLKRLSNYLYIQESGIITQSIIQFVNHIRNSLITVEGKLIK</sequence>
<comment type="caution">
    <text evidence="1">The sequence shown here is derived from an EMBL/GenBank/DDBJ whole genome shotgun (WGS) entry which is preliminary data.</text>
</comment>
<reference evidence="1" key="1">
    <citation type="submission" date="2021-01" db="EMBL/GenBank/DDBJ databases">
        <authorList>
            <consortium name="Genoscope - CEA"/>
            <person name="William W."/>
        </authorList>
    </citation>
    <scope>NUCLEOTIDE SEQUENCE</scope>
</reference>
<gene>
    <name evidence="1" type="ORF">PPENT_87.1.T0020285</name>
</gene>
<evidence type="ECO:0000313" key="1">
    <source>
        <dbReference type="EMBL" id="CAD8133202.1"/>
    </source>
</evidence>
<protein>
    <submittedName>
        <fullName evidence="1">Uncharacterized protein</fullName>
    </submittedName>
</protein>
<accession>A0A8S1S0T8</accession>
<dbReference type="Proteomes" id="UP000689195">
    <property type="component" value="Unassembled WGS sequence"/>
</dbReference>
<dbReference type="EMBL" id="CAJJDO010000002">
    <property type="protein sequence ID" value="CAD8133202.1"/>
    <property type="molecule type" value="Genomic_DNA"/>
</dbReference>
<organism evidence="1 2">
    <name type="scientific">Paramecium pentaurelia</name>
    <dbReference type="NCBI Taxonomy" id="43138"/>
    <lineage>
        <taxon>Eukaryota</taxon>
        <taxon>Sar</taxon>
        <taxon>Alveolata</taxon>
        <taxon>Ciliophora</taxon>
        <taxon>Intramacronucleata</taxon>
        <taxon>Oligohymenophorea</taxon>
        <taxon>Peniculida</taxon>
        <taxon>Parameciidae</taxon>
        <taxon>Paramecium</taxon>
    </lineage>
</organism>
<evidence type="ECO:0000313" key="2">
    <source>
        <dbReference type="Proteomes" id="UP000689195"/>
    </source>
</evidence>